<gene>
    <name evidence="1" type="ORF">VNO80_10386</name>
</gene>
<name>A0AAN9RDD9_PHACN</name>
<dbReference type="Proteomes" id="UP001374584">
    <property type="component" value="Unassembled WGS sequence"/>
</dbReference>
<accession>A0AAN9RDD9</accession>
<proteinExistence type="predicted"/>
<dbReference type="EMBL" id="JAYMYR010000004">
    <property type="protein sequence ID" value="KAK7368361.1"/>
    <property type="molecule type" value="Genomic_DNA"/>
</dbReference>
<protein>
    <submittedName>
        <fullName evidence="1">Uncharacterized protein</fullName>
    </submittedName>
</protein>
<keyword evidence="2" id="KW-1185">Reference proteome</keyword>
<evidence type="ECO:0000313" key="2">
    <source>
        <dbReference type="Proteomes" id="UP001374584"/>
    </source>
</evidence>
<reference evidence="1 2" key="1">
    <citation type="submission" date="2024-01" db="EMBL/GenBank/DDBJ databases">
        <title>The genomes of 5 underutilized Papilionoideae crops provide insights into root nodulation and disease resistanc.</title>
        <authorList>
            <person name="Jiang F."/>
        </authorList>
    </citation>
    <scope>NUCLEOTIDE SEQUENCE [LARGE SCALE GENOMIC DNA]</scope>
    <source>
        <strain evidence="1">JINMINGXINNONG_FW02</strain>
        <tissue evidence="1">Leaves</tissue>
    </source>
</reference>
<evidence type="ECO:0000313" key="1">
    <source>
        <dbReference type="EMBL" id="KAK7368361.1"/>
    </source>
</evidence>
<comment type="caution">
    <text evidence="1">The sequence shown here is derived from an EMBL/GenBank/DDBJ whole genome shotgun (WGS) entry which is preliminary data.</text>
</comment>
<organism evidence="1 2">
    <name type="scientific">Phaseolus coccineus</name>
    <name type="common">Scarlet runner bean</name>
    <name type="synonym">Phaseolus multiflorus</name>
    <dbReference type="NCBI Taxonomy" id="3886"/>
    <lineage>
        <taxon>Eukaryota</taxon>
        <taxon>Viridiplantae</taxon>
        <taxon>Streptophyta</taxon>
        <taxon>Embryophyta</taxon>
        <taxon>Tracheophyta</taxon>
        <taxon>Spermatophyta</taxon>
        <taxon>Magnoliopsida</taxon>
        <taxon>eudicotyledons</taxon>
        <taxon>Gunneridae</taxon>
        <taxon>Pentapetalae</taxon>
        <taxon>rosids</taxon>
        <taxon>fabids</taxon>
        <taxon>Fabales</taxon>
        <taxon>Fabaceae</taxon>
        <taxon>Papilionoideae</taxon>
        <taxon>50 kb inversion clade</taxon>
        <taxon>NPAAA clade</taxon>
        <taxon>indigoferoid/millettioid clade</taxon>
        <taxon>Phaseoleae</taxon>
        <taxon>Phaseolus</taxon>
    </lineage>
</organism>
<sequence>MKENARSEYKFWVWTKTPNPIINEIVHNDCKTICGLERFKDLTCLLSGSYDYVIVVGFWIGGKDRV</sequence>
<dbReference type="AlphaFoldDB" id="A0AAN9RDD9"/>